<dbReference type="PRINTS" id="PR00080">
    <property type="entry name" value="SDRFAMILY"/>
</dbReference>
<feature type="domain" description="Ketoreductase" evidence="3">
    <location>
        <begin position="6"/>
        <end position="183"/>
    </location>
</feature>
<dbReference type="PRINTS" id="PR00081">
    <property type="entry name" value="GDHRDH"/>
</dbReference>
<dbReference type="InterPro" id="IPR036291">
    <property type="entry name" value="NAD(P)-bd_dom_sf"/>
</dbReference>
<dbReference type="Gene3D" id="3.40.50.720">
    <property type="entry name" value="NAD(P)-binding Rossmann-like Domain"/>
    <property type="match status" value="1"/>
</dbReference>
<protein>
    <submittedName>
        <fullName evidence="4">SDR family oxidoreductase</fullName>
    </submittedName>
</protein>
<dbReference type="PANTHER" id="PTHR43669">
    <property type="entry name" value="5-KETO-D-GLUCONATE 5-REDUCTASE"/>
    <property type="match status" value="1"/>
</dbReference>
<proteinExistence type="inferred from homology"/>
<dbReference type="PROSITE" id="PS00061">
    <property type="entry name" value="ADH_SHORT"/>
    <property type="match status" value="1"/>
</dbReference>
<dbReference type="PANTHER" id="PTHR43669:SF3">
    <property type="entry name" value="ALCOHOL DEHYDROGENASE, PUTATIVE (AFU_ORTHOLOGUE AFUA_3G03445)-RELATED"/>
    <property type="match status" value="1"/>
</dbReference>
<keyword evidence="2" id="KW-0560">Oxidoreductase</keyword>
<dbReference type="FunFam" id="3.40.50.720:FF:000084">
    <property type="entry name" value="Short-chain dehydrogenase reductase"/>
    <property type="match status" value="1"/>
</dbReference>
<comment type="caution">
    <text evidence="4">The sequence shown here is derived from an EMBL/GenBank/DDBJ whole genome shotgun (WGS) entry which is preliminary data.</text>
</comment>
<dbReference type="OrthoDB" id="517007at2"/>
<dbReference type="AlphaFoldDB" id="A0A5N0UMK1"/>
<name>A0A5N0UMK1_9PSEU</name>
<evidence type="ECO:0000256" key="2">
    <source>
        <dbReference type="ARBA" id="ARBA00023002"/>
    </source>
</evidence>
<evidence type="ECO:0000313" key="4">
    <source>
        <dbReference type="EMBL" id="KAA9151103.1"/>
    </source>
</evidence>
<dbReference type="SMART" id="SM00822">
    <property type="entry name" value="PKS_KR"/>
    <property type="match status" value="1"/>
</dbReference>
<dbReference type="RefSeq" id="WP_144756208.1">
    <property type="nucleotide sequence ID" value="NZ_VMNW02000106.1"/>
</dbReference>
<dbReference type="EMBL" id="VMNW02000106">
    <property type="protein sequence ID" value="KAA9151103.1"/>
    <property type="molecule type" value="Genomic_DNA"/>
</dbReference>
<evidence type="ECO:0000259" key="3">
    <source>
        <dbReference type="SMART" id="SM00822"/>
    </source>
</evidence>
<gene>
    <name evidence="4" type="ORF">FPZ12_039725</name>
</gene>
<dbReference type="Pfam" id="PF13561">
    <property type="entry name" value="adh_short_C2"/>
    <property type="match status" value="1"/>
</dbReference>
<reference evidence="4" key="1">
    <citation type="submission" date="2019-09" db="EMBL/GenBank/DDBJ databases">
        <authorList>
            <person name="Teo W.F.A."/>
            <person name="Duangmal K."/>
        </authorList>
    </citation>
    <scope>NUCLEOTIDE SEQUENCE [LARGE SCALE GENOMIC DNA]</scope>
    <source>
        <strain evidence="4">K81G1</strain>
    </source>
</reference>
<dbReference type="InterPro" id="IPR020904">
    <property type="entry name" value="Sc_DH/Rdtase_CS"/>
</dbReference>
<dbReference type="CDD" id="cd05233">
    <property type="entry name" value="SDR_c"/>
    <property type="match status" value="1"/>
</dbReference>
<comment type="similarity">
    <text evidence="1">Belongs to the short-chain dehydrogenases/reductases (SDR) family.</text>
</comment>
<dbReference type="SUPFAM" id="SSF51735">
    <property type="entry name" value="NAD(P)-binding Rossmann-fold domains"/>
    <property type="match status" value="1"/>
</dbReference>
<evidence type="ECO:0000256" key="1">
    <source>
        <dbReference type="ARBA" id="ARBA00006484"/>
    </source>
</evidence>
<sequence length="247" mass="25231">MALDGRVVVVTGASRGVGAVLAQAFAEQNARLGLLARNGEALTELAESLPCEAVAVPCDVSDEAAVDAGFKQIAAVFGAVDSVVVNAGIAPASHRAHKLDAETWRQVLDVNLTGAFLTARAAHEHLAASGRGRLVLTSSIMAAQPRRGLAAYVASKAGIEGLARALAADWAVDRICVNAVAPGFFDTGLGTAFLESGRLSEQIRARTAFGRFGAADELAATISFLAGDAASYVTGQVIPVNGGYGLT</sequence>
<evidence type="ECO:0000313" key="5">
    <source>
        <dbReference type="Proteomes" id="UP000319769"/>
    </source>
</evidence>
<dbReference type="GO" id="GO:0016491">
    <property type="term" value="F:oxidoreductase activity"/>
    <property type="evidence" value="ECO:0007669"/>
    <property type="project" value="UniProtKB-KW"/>
</dbReference>
<keyword evidence="5" id="KW-1185">Reference proteome</keyword>
<organism evidence="4 5">
    <name type="scientific">Amycolatopsis acidicola</name>
    <dbReference type="NCBI Taxonomy" id="2596893"/>
    <lineage>
        <taxon>Bacteria</taxon>
        <taxon>Bacillati</taxon>
        <taxon>Actinomycetota</taxon>
        <taxon>Actinomycetes</taxon>
        <taxon>Pseudonocardiales</taxon>
        <taxon>Pseudonocardiaceae</taxon>
        <taxon>Amycolatopsis</taxon>
    </lineage>
</organism>
<dbReference type="InterPro" id="IPR002347">
    <property type="entry name" value="SDR_fam"/>
</dbReference>
<dbReference type="Proteomes" id="UP000319769">
    <property type="component" value="Unassembled WGS sequence"/>
</dbReference>
<dbReference type="InterPro" id="IPR057326">
    <property type="entry name" value="KR_dom"/>
</dbReference>
<accession>A0A5N0UMK1</accession>